<feature type="coiled-coil region" evidence="5">
    <location>
        <begin position="453"/>
        <end position="487"/>
    </location>
</feature>
<dbReference type="NCBIfam" id="TIGR03062">
    <property type="entry name" value="pip_yhgE_Cterm"/>
    <property type="match status" value="1"/>
</dbReference>
<keyword evidence="9" id="KW-1185">Reference proteome</keyword>
<dbReference type="InterPro" id="IPR051328">
    <property type="entry name" value="T7SS_ABC-Transporter"/>
</dbReference>
<dbReference type="Pfam" id="PF12698">
    <property type="entry name" value="ABC2_membrane_3"/>
    <property type="match status" value="2"/>
</dbReference>
<evidence type="ECO:0000256" key="6">
    <source>
        <dbReference type="SAM" id="Phobius"/>
    </source>
</evidence>
<feature type="transmembrane region" description="Helical" evidence="6">
    <location>
        <begin position="624"/>
        <end position="643"/>
    </location>
</feature>
<evidence type="ECO:0000313" key="9">
    <source>
        <dbReference type="Proteomes" id="UP000632377"/>
    </source>
</evidence>
<accession>A0ABS1TJQ8</accession>
<keyword evidence="5" id="KW-0175">Coiled coil</keyword>
<feature type="transmembrane region" description="Helical" evidence="6">
    <location>
        <begin position="20"/>
        <end position="38"/>
    </location>
</feature>
<dbReference type="PANTHER" id="PTHR43077">
    <property type="entry name" value="TRANSPORT PERMEASE YVFS-RELATED"/>
    <property type="match status" value="1"/>
</dbReference>
<evidence type="ECO:0000256" key="5">
    <source>
        <dbReference type="SAM" id="Coils"/>
    </source>
</evidence>
<proteinExistence type="predicted"/>
<evidence type="ECO:0000256" key="3">
    <source>
        <dbReference type="ARBA" id="ARBA00022989"/>
    </source>
</evidence>
<keyword evidence="2 6" id="KW-0812">Transmembrane</keyword>
<dbReference type="PANTHER" id="PTHR43077:SF10">
    <property type="entry name" value="TRANSPORT PERMEASE PROTEIN"/>
    <property type="match status" value="1"/>
</dbReference>
<dbReference type="RefSeq" id="WP_202750922.1">
    <property type="nucleotide sequence ID" value="NZ_JAESWC010000018.1"/>
</dbReference>
<feature type="transmembrane region" description="Helical" evidence="6">
    <location>
        <begin position="593"/>
        <end position="617"/>
    </location>
</feature>
<keyword evidence="4 6" id="KW-0472">Membrane</keyword>
<dbReference type="InterPro" id="IPR017501">
    <property type="entry name" value="Phage_infect_YhgE_C"/>
</dbReference>
<dbReference type="InterPro" id="IPR013525">
    <property type="entry name" value="ABC2_TM"/>
</dbReference>
<name>A0ABS1TJQ8_9CLOT</name>
<evidence type="ECO:0000256" key="1">
    <source>
        <dbReference type="ARBA" id="ARBA00004141"/>
    </source>
</evidence>
<dbReference type="InterPro" id="IPR017500">
    <property type="entry name" value="Phage_infect_YhgE_N"/>
</dbReference>
<evidence type="ECO:0000313" key="8">
    <source>
        <dbReference type="EMBL" id="MBL4938198.1"/>
    </source>
</evidence>
<gene>
    <name evidence="8" type="ORF">JK636_21030</name>
</gene>
<dbReference type="Proteomes" id="UP000632377">
    <property type="component" value="Unassembled WGS sequence"/>
</dbReference>
<evidence type="ECO:0000256" key="2">
    <source>
        <dbReference type="ARBA" id="ARBA00022692"/>
    </source>
</evidence>
<dbReference type="Gene3D" id="3.40.1710.10">
    <property type="entry name" value="abc type-2 transporter like domain"/>
    <property type="match status" value="1"/>
</dbReference>
<feature type="transmembrane region" description="Helical" evidence="6">
    <location>
        <begin position="524"/>
        <end position="543"/>
    </location>
</feature>
<feature type="transmembrane region" description="Helical" evidence="6">
    <location>
        <begin position="564"/>
        <end position="581"/>
    </location>
</feature>
<feature type="domain" description="ABC-2 type transporter transmembrane" evidence="7">
    <location>
        <begin position="447"/>
        <end position="697"/>
    </location>
</feature>
<organism evidence="8 9">
    <name type="scientific">Clostridium rhizosphaerae</name>
    <dbReference type="NCBI Taxonomy" id="2803861"/>
    <lineage>
        <taxon>Bacteria</taxon>
        <taxon>Bacillati</taxon>
        <taxon>Bacillota</taxon>
        <taxon>Clostridia</taxon>
        <taxon>Eubacteriales</taxon>
        <taxon>Clostridiaceae</taxon>
        <taxon>Clostridium</taxon>
    </lineage>
</organism>
<feature type="coiled-coil region" evidence="5">
    <location>
        <begin position="190"/>
        <end position="217"/>
    </location>
</feature>
<comment type="caution">
    <text evidence="8">The sequence shown here is derived from an EMBL/GenBank/DDBJ whole genome shotgun (WGS) entry which is preliminary data.</text>
</comment>
<reference evidence="8 9" key="1">
    <citation type="submission" date="2021-01" db="EMBL/GenBank/DDBJ databases">
        <title>Genome public.</title>
        <authorList>
            <person name="Liu C."/>
            <person name="Sun Q."/>
        </authorList>
    </citation>
    <scope>NUCLEOTIDE SEQUENCE [LARGE SCALE GENOMIC DNA]</scope>
    <source>
        <strain evidence="8 9">YIM B02515</strain>
    </source>
</reference>
<protein>
    <submittedName>
        <fullName evidence="8">YhgE/Pip domain-containing protein</fullName>
    </submittedName>
</protein>
<keyword evidence="3 6" id="KW-1133">Transmembrane helix</keyword>
<sequence>MRKIFKIYIRDLKTIARNPAAIVIMIGLSILPSLYAWINIAACWDPYANTGNLPVAVINKDEGSVFNGKNINVGNEIIKQLKNNKNIGWQFVDEWQANYGLNEGKYYALIEIPNSFSKELTSLTSVSPTKPYITYRVNQKLNAIAAKITNAAKNQLADNVKSNFIATVNNEAFKTLNDIGGKLNVDKSKILQLRDTAAEANNNIDSIKKVISDANSNSENLQNYLNKFKTSLPKLTEQINSLQKSTEASKELVLSTKQTVNNTASNLSSDLIQIQSTTQQFQNVVDSLRSGSSSSDSNTITSLLNQLTNLNESLSKIAINDINYLNSIDSVKPNNNLKNLINSLTDLKKVTDAQAGKINETKKMYTANSSKDNVDSSLDSLSATNNQLTSQASTASNIFYTGALPVLNSISDGLVVSLDNLNLILESTKVIVPQLDALANFGIASSKLSVEQANELSSKLSSIQQQLNELSSKMKDLNEKNLNQIIKLLEMNPNDIASFLSSPIDVNETDIYGSGIFGVGLTPFYSVLAIWVGSLLACALLSVECKNFDDGEKLTLKQQHFGKMLLFLSLSLIQSTIIIFGDKYILGVNPENFKLMLLFGLLTGIVFTTIIFTLVSIFGNVGKAIAVIIMVFQIAGSGGIYPIQTNPEIFGVLQPLWPFTYAINGFREAIAGPIWKNVYANINALLIFAFIFLIMVIFKKPFHKITEFMEHKFKEAGL</sequence>
<feature type="transmembrane region" description="Helical" evidence="6">
    <location>
        <begin position="678"/>
        <end position="698"/>
    </location>
</feature>
<comment type="subcellular location">
    <subcellularLocation>
        <location evidence="1">Membrane</location>
        <topology evidence="1">Multi-pass membrane protein</topology>
    </subcellularLocation>
</comment>
<dbReference type="EMBL" id="JAESWC010000018">
    <property type="protein sequence ID" value="MBL4938198.1"/>
    <property type="molecule type" value="Genomic_DNA"/>
</dbReference>
<dbReference type="NCBIfam" id="TIGR03061">
    <property type="entry name" value="pip_yhgE_Nterm"/>
    <property type="match status" value="1"/>
</dbReference>
<feature type="domain" description="ABC-2 type transporter transmembrane" evidence="7">
    <location>
        <begin position="29"/>
        <end position="223"/>
    </location>
</feature>
<evidence type="ECO:0000256" key="4">
    <source>
        <dbReference type="ARBA" id="ARBA00023136"/>
    </source>
</evidence>
<evidence type="ECO:0000259" key="7">
    <source>
        <dbReference type="Pfam" id="PF12698"/>
    </source>
</evidence>